<dbReference type="PROSITE" id="PS00932">
    <property type="entry name" value="MOLYBDOPTERIN_PROK_3"/>
    <property type="match status" value="1"/>
</dbReference>
<dbReference type="InterPro" id="IPR006656">
    <property type="entry name" value="Mopterin_OxRdtase"/>
</dbReference>
<dbReference type="InterPro" id="IPR006657">
    <property type="entry name" value="MoPterin_dinucl-bd_dom"/>
</dbReference>
<keyword evidence="10" id="KW-1185">Reference proteome</keyword>
<dbReference type="SUPFAM" id="SSF89155">
    <property type="entry name" value="TorD-like"/>
    <property type="match status" value="1"/>
</dbReference>
<dbReference type="GO" id="GO:0030151">
    <property type="term" value="F:molybdenum ion binding"/>
    <property type="evidence" value="ECO:0007669"/>
    <property type="project" value="InterPro"/>
</dbReference>
<dbReference type="Gene3D" id="2.40.40.20">
    <property type="match status" value="1"/>
</dbReference>
<evidence type="ECO:0000313" key="10">
    <source>
        <dbReference type="Proteomes" id="UP000017118"/>
    </source>
</evidence>
<evidence type="ECO:0000256" key="3">
    <source>
        <dbReference type="ARBA" id="ARBA00022505"/>
    </source>
</evidence>
<dbReference type="Gene3D" id="3.40.228.10">
    <property type="entry name" value="Dimethylsulfoxide Reductase, domain 2"/>
    <property type="match status" value="1"/>
</dbReference>
<protein>
    <submittedName>
        <fullName evidence="9">Dimethyl sulfoxide reductase DmsA</fullName>
        <ecNumber evidence="9">1.8.5.3</ecNumber>
    </submittedName>
</protein>
<evidence type="ECO:0000313" key="9">
    <source>
        <dbReference type="EMBL" id="AGX44989.1"/>
    </source>
</evidence>
<comment type="cofactor">
    <cofactor evidence="1">
        <name>Mo-bis(molybdopterin guanine dinucleotide)</name>
        <dbReference type="ChEBI" id="CHEBI:60539"/>
    </cofactor>
</comment>
<dbReference type="GO" id="GO:0051539">
    <property type="term" value="F:4 iron, 4 sulfur cluster binding"/>
    <property type="evidence" value="ECO:0007669"/>
    <property type="project" value="InterPro"/>
</dbReference>
<dbReference type="PROSITE" id="PS51669">
    <property type="entry name" value="4FE4S_MOW_BIS_MGD"/>
    <property type="match status" value="1"/>
</dbReference>
<dbReference type="HOGENOM" id="CLU_000422_13_3_9"/>
<evidence type="ECO:0000256" key="5">
    <source>
        <dbReference type="ARBA" id="ARBA00023002"/>
    </source>
</evidence>
<dbReference type="InterPro" id="IPR006963">
    <property type="entry name" value="Mopterin_OxRdtase_4Fe-4S_dom"/>
</dbReference>
<dbReference type="PANTHER" id="PTHR43742">
    <property type="entry name" value="TRIMETHYLAMINE-N-OXIDE REDUCTASE"/>
    <property type="match status" value="1"/>
</dbReference>
<dbReference type="InterPro" id="IPR009010">
    <property type="entry name" value="Asp_de-COase-like_dom_sf"/>
</dbReference>
<keyword evidence="5 9" id="KW-0560">Oxidoreductase</keyword>
<keyword evidence="3" id="KW-0500">Molybdenum</keyword>
<gene>
    <name evidence="9" type="primary">dmsA</name>
    <name evidence="9" type="ORF">CLSA_c40290</name>
</gene>
<dbReference type="GO" id="GO:0043546">
    <property type="term" value="F:molybdopterin cofactor binding"/>
    <property type="evidence" value="ECO:0007669"/>
    <property type="project" value="InterPro"/>
</dbReference>
<dbReference type="SUPFAM" id="SSF50692">
    <property type="entry name" value="ADC-like"/>
    <property type="match status" value="1"/>
</dbReference>
<reference evidence="9 10" key="1">
    <citation type="journal article" date="2013" name="Genome Announc.">
        <title>Complete Genome Sequence of the Solvent Producer Clostridium saccharobutylicum NCP262 (DSM 13864).</title>
        <authorList>
            <person name="Poehlein A."/>
            <person name="Hartwich K."/>
            <person name="Krabben P."/>
            <person name="Ehrenreich A."/>
            <person name="Liebl W."/>
            <person name="Durre P."/>
            <person name="Gottschalk G."/>
            <person name="Daniel R."/>
        </authorList>
    </citation>
    <scope>NUCLEOTIDE SEQUENCE [LARGE SCALE GENOMIC DNA]</scope>
    <source>
        <strain evidence="9">DSM 13864</strain>
    </source>
</reference>
<name>U5MW45_CLOSA</name>
<dbReference type="Pfam" id="PF02613">
    <property type="entry name" value="Nitrate_red_del"/>
    <property type="match status" value="1"/>
</dbReference>
<dbReference type="GO" id="GO:0009061">
    <property type="term" value="P:anaerobic respiration"/>
    <property type="evidence" value="ECO:0007669"/>
    <property type="project" value="TreeGrafter"/>
</dbReference>
<dbReference type="GO" id="GO:0030288">
    <property type="term" value="C:outer membrane-bounded periplasmic space"/>
    <property type="evidence" value="ECO:0007669"/>
    <property type="project" value="TreeGrafter"/>
</dbReference>
<dbReference type="CDD" id="cd02770">
    <property type="entry name" value="MopB_DmsA-EC"/>
    <property type="match status" value="1"/>
</dbReference>
<dbReference type="Pfam" id="PF00384">
    <property type="entry name" value="Molybdopterin"/>
    <property type="match status" value="1"/>
</dbReference>
<sequence length="1001" mass="115232">MRKEIEKMNKQELESQIQLKIWTYNFFAVSLLKVPSKEIIDNFLDYKKIQQFEKVELKEVELLIKQLKKLKSYKNEEWIKIHEEYSSLFEGTRGFNLPLWESVYKGSENILLDENTLKVQQYYKKWGIGVIRDIKQPCDHIGLEFSFMAWLNKSMIKSLIRDDIDEFKKYVDGQLEFLNNHILTFLSSFCEILRKKSTHQFYKEISYLVLDYVNQEIDSLLKLKEIKIFNNNDVNIQLHEDDEKQIGLYKLSEDEIKQEEKTEVISTSGRNNCGGRCIIKAHVKGGNIIKLTTDTEEESDVGPQIRACVRGRGYRKTFLSPDRLKYPMKRVGQRGEGIFKRISWEEAVDIIASEIQRIKKEYGPESRYVNYSTGVSAVLRGDRLSRRLLALDGGYLGYYNDYSSACIKYTTPYTYGTIYAGNSTKDLLNSKLIILWGHNPAETIFDPLMGYYLKKAKEAGAKIIVVDPRYSDTAAGFADQWIGLKPTTDSALMDAMAYVILSENLQNQEFMDKYCLGFDKYHMPQGVDKGENYYSYVFGERDGIPKTPEWAEKITGVDQKTIYKFACEYATTKPAAIVQGYGPQRNSNGEQTIRSSTMLACLTGNVGIKGGSAAGATYIKQHEEPELDVLDNPYKAKIPTFLWTDAILRGTEMTSKNDGVQGVEKLKSNIKMIINLAGNTLINQHSDINRTIEILKDTSKCEFIVCSDLFMTPSAKFADILLPGTSVFEGVNITTPWSQGDYIMYNNQAIEPLFDGRFEYDWLKEVAEKIGLKEKFTEGHETVQEWAKAIYEETRKNEPELPQFDEFTKRGVYKYKPRDSYIAFKEQIEDFYNNPFPTPSGKIEIFSKRLYDLNNPKEIPAIPKYIGAFEGINDPKRETFPLQMIGWHTKTRCHSIHDNNDWMEEIEPHKMWINPSDAKERNIKEDDLVEVWNDRGIIQIKAHITRRIVKGVIAVAQGAWYRANNEGIDIRGNINTLTISKPTPLAKGNPQHSNLVEVRRI</sequence>
<accession>U5MW45</accession>
<dbReference type="NCBIfam" id="TIGR02166">
    <property type="entry name" value="dmsA_ynfE"/>
    <property type="match status" value="1"/>
</dbReference>
<dbReference type="Gene3D" id="3.40.50.740">
    <property type="match status" value="1"/>
</dbReference>
<dbReference type="SUPFAM" id="SSF53706">
    <property type="entry name" value="Formate dehydrogenase/DMSO reductase, domains 1-3"/>
    <property type="match status" value="1"/>
</dbReference>
<comment type="similarity">
    <text evidence="2">Belongs to the prokaryotic molybdopterin-containing oxidoreductase family.</text>
</comment>
<dbReference type="Proteomes" id="UP000017118">
    <property type="component" value="Chromosome"/>
</dbReference>
<dbReference type="InterPro" id="IPR006655">
    <property type="entry name" value="Mopterin_OxRdtase_prok_CS"/>
</dbReference>
<dbReference type="PANTHER" id="PTHR43742:SF3">
    <property type="entry name" value="DIMETHYL SULFOXIDE REDUCTASE DMSA"/>
    <property type="match status" value="1"/>
</dbReference>
<evidence type="ECO:0000256" key="4">
    <source>
        <dbReference type="ARBA" id="ARBA00022723"/>
    </source>
</evidence>
<evidence type="ECO:0000256" key="7">
    <source>
        <dbReference type="ARBA" id="ARBA00023014"/>
    </source>
</evidence>
<evidence type="ECO:0000259" key="8">
    <source>
        <dbReference type="PROSITE" id="PS51669"/>
    </source>
</evidence>
<dbReference type="AlphaFoldDB" id="U5MW45"/>
<dbReference type="Gene3D" id="2.20.25.90">
    <property type="entry name" value="ADC-like domains"/>
    <property type="match status" value="1"/>
</dbReference>
<keyword evidence="4" id="KW-0479">Metal-binding</keyword>
<dbReference type="Gene3D" id="1.10.3480.10">
    <property type="entry name" value="TorD-like"/>
    <property type="match status" value="1"/>
</dbReference>
<dbReference type="KEGG" id="csb:CLSA_c40290"/>
<keyword evidence="7" id="KW-0411">Iron-sulfur</keyword>
<dbReference type="PATRIC" id="fig|1345695.10.peg.2862"/>
<dbReference type="EMBL" id="CP006721">
    <property type="protein sequence ID" value="AGX44989.1"/>
    <property type="molecule type" value="Genomic_DNA"/>
</dbReference>
<evidence type="ECO:0000256" key="1">
    <source>
        <dbReference type="ARBA" id="ARBA00001942"/>
    </source>
</evidence>
<dbReference type="PROSITE" id="PS00490">
    <property type="entry name" value="MOLYBDOPTERIN_PROK_2"/>
    <property type="match status" value="1"/>
</dbReference>
<dbReference type="GO" id="GO:0009055">
    <property type="term" value="F:electron transfer activity"/>
    <property type="evidence" value="ECO:0007669"/>
    <property type="project" value="TreeGrafter"/>
</dbReference>
<dbReference type="InterPro" id="IPR011888">
    <property type="entry name" value="Anaer_DMSO_reductase"/>
</dbReference>
<dbReference type="EC" id="1.8.5.3" evidence="9"/>
<feature type="domain" description="4Fe-4S Mo/W bis-MGD-type" evidence="8">
    <location>
        <begin position="262"/>
        <end position="322"/>
    </location>
</feature>
<dbReference type="InterPro" id="IPR050612">
    <property type="entry name" value="Prok_Mopterin_Oxidored"/>
</dbReference>
<dbReference type="GO" id="GO:0009389">
    <property type="term" value="F:dimethyl sulfoxide reductase activity"/>
    <property type="evidence" value="ECO:0007669"/>
    <property type="project" value="InterPro"/>
</dbReference>
<dbReference type="InterPro" id="IPR020945">
    <property type="entry name" value="DMSO/NO3_reduct_chaperone"/>
</dbReference>
<evidence type="ECO:0000256" key="2">
    <source>
        <dbReference type="ARBA" id="ARBA00010312"/>
    </source>
</evidence>
<dbReference type="Pfam" id="PF01568">
    <property type="entry name" value="Molydop_binding"/>
    <property type="match status" value="1"/>
</dbReference>
<keyword evidence="6" id="KW-0408">Iron</keyword>
<evidence type="ECO:0000256" key="6">
    <source>
        <dbReference type="ARBA" id="ARBA00023004"/>
    </source>
</evidence>
<dbReference type="InterPro" id="IPR036411">
    <property type="entry name" value="TorD-like_sf"/>
</dbReference>
<dbReference type="eggNOG" id="COG0243">
    <property type="taxonomic scope" value="Bacteria"/>
</dbReference>
<proteinExistence type="inferred from homology"/>
<organism evidence="9 10">
    <name type="scientific">Clostridium saccharobutylicum DSM 13864</name>
    <dbReference type="NCBI Taxonomy" id="1345695"/>
    <lineage>
        <taxon>Bacteria</taxon>
        <taxon>Bacillati</taxon>
        <taxon>Bacillota</taxon>
        <taxon>Clostridia</taxon>
        <taxon>Eubacteriales</taxon>
        <taxon>Clostridiaceae</taxon>
        <taxon>Clostridium</taxon>
    </lineage>
</organism>